<reference evidence="4" key="1">
    <citation type="submission" date="2023-08" db="EMBL/GenBank/DDBJ databases">
        <authorList>
            <person name="Alioto T."/>
            <person name="Alioto T."/>
            <person name="Gomez Garrido J."/>
        </authorList>
    </citation>
    <scope>NUCLEOTIDE SEQUENCE</scope>
</reference>
<dbReference type="SUPFAM" id="SSF47923">
    <property type="entry name" value="Ypt/Rab-GAP domain of gyp1p"/>
    <property type="match status" value="1"/>
</dbReference>
<dbReference type="InterPro" id="IPR032735">
    <property type="entry name" value="BROMI_M"/>
</dbReference>
<keyword evidence="5" id="KW-1185">Reference proteome</keyword>
<dbReference type="InterPro" id="IPR055391">
    <property type="entry name" value="BROMI_N"/>
</dbReference>
<accession>A0AA36F3M4</accession>
<evidence type="ECO:0008006" key="6">
    <source>
        <dbReference type="Google" id="ProtNLM"/>
    </source>
</evidence>
<evidence type="ECO:0000259" key="2">
    <source>
        <dbReference type="Pfam" id="PF23431"/>
    </source>
</evidence>
<proteinExistence type="predicted"/>
<dbReference type="GO" id="GO:1905515">
    <property type="term" value="P:non-motile cilium assembly"/>
    <property type="evidence" value="ECO:0007669"/>
    <property type="project" value="TreeGrafter"/>
</dbReference>
<dbReference type="InterPro" id="IPR039156">
    <property type="entry name" value="PHAF1/BROMI"/>
</dbReference>
<evidence type="ECO:0000259" key="3">
    <source>
        <dbReference type="Pfam" id="PF23440"/>
    </source>
</evidence>
<dbReference type="Pfam" id="PF23440">
    <property type="entry name" value="BROMI_C"/>
    <property type="match status" value="1"/>
</dbReference>
<feature type="domain" description="BROMI C-terminal Rab TBC-like" evidence="3">
    <location>
        <begin position="882"/>
        <end position="1295"/>
    </location>
</feature>
<dbReference type="EMBL" id="OX597817">
    <property type="protein sequence ID" value="CAI9721328.1"/>
    <property type="molecule type" value="Genomic_DNA"/>
</dbReference>
<protein>
    <recommendedName>
        <fullName evidence="6">Protein broad-minded</fullName>
    </recommendedName>
</protein>
<dbReference type="Gene3D" id="1.10.472.80">
    <property type="entry name" value="Ypt/Rab-GAP domain of gyp1p, domain 3"/>
    <property type="match status" value="1"/>
</dbReference>
<dbReference type="PANTHER" id="PTHR13465">
    <property type="entry name" value="UPF0183 PROTEIN"/>
    <property type="match status" value="1"/>
</dbReference>
<dbReference type="InterPro" id="IPR035969">
    <property type="entry name" value="Rab-GAP_TBC_sf"/>
</dbReference>
<dbReference type="Pfam" id="PF23431">
    <property type="entry name" value="BROMI_N"/>
    <property type="match status" value="1"/>
</dbReference>
<evidence type="ECO:0000259" key="1">
    <source>
        <dbReference type="Pfam" id="PF14961"/>
    </source>
</evidence>
<evidence type="ECO:0000313" key="4">
    <source>
        <dbReference type="EMBL" id="CAI9721328.1"/>
    </source>
</evidence>
<feature type="domain" description="BROMI N-terminal" evidence="2">
    <location>
        <begin position="29"/>
        <end position="147"/>
    </location>
</feature>
<dbReference type="PANTHER" id="PTHR13465:SF3">
    <property type="entry name" value="PROTEIN BROAD-MINDED"/>
    <property type="match status" value="1"/>
</dbReference>
<dbReference type="Pfam" id="PF14961">
    <property type="entry name" value="BROMI"/>
    <property type="match status" value="1"/>
</dbReference>
<evidence type="ECO:0000313" key="5">
    <source>
        <dbReference type="Proteomes" id="UP001162480"/>
    </source>
</evidence>
<name>A0AA36F3M4_OCTVU</name>
<organism evidence="4 5">
    <name type="scientific">Octopus vulgaris</name>
    <name type="common">Common octopus</name>
    <dbReference type="NCBI Taxonomy" id="6645"/>
    <lineage>
        <taxon>Eukaryota</taxon>
        <taxon>Metazoa</taxon>
        <taxon>Spiralia</taxon>
        <taxon>Lophotrochozoa</taxon>
        <taxon>Mollusca</taxon>
        <taxon>Cephalopoda</taxon>
        <taxon>Coleoidea</taxon>
        <taxon>Octopodiformes</taxon>
        <taxon>Octopoda</taxon>
        <taxon>Incirrata</taxon>
        <taxon>Octopodidae</taxon>
        <taxon>Octopus</taxon>
    </lineage>
</organism>
<dbReference type="InterPro" id="IPR055392">
    <property type="entry name" value="BROMI_C"/>
</dbReference>
<dbReference type="Proteomes" id="UP001162480">
    <property type="component" value="Chromosome 4"/>
</dbReference>
<feature type="domain" description="BROMI middle region" evidence="1">
    <location>
        <begin position="190"/>
        <end position="862"/>
    </location>
</feature>
<sequence length="1308" mass="149786">MAAPAADDRTEFSTMEEKLDSSGELVKRIKQLFICLEPYIHDARSLQQVEETLRHLEEYNDNFHRLGFVKQLRRQVESILGPLIDEEIDKHSSEISLNSTTKEEGLTLVERITDTIINSKLHKEFHSKLKVSFLKALDILQKNFDSEFGVNKSKNTECIEPYSTQEDISDEEGSCATSFNQSSLMFVCHEKLLSLTNNLVKTKSLACRREAMRALKQVSMAADIIGSDHWSLIRQHLFDVLCETDEQLSALSLKFISHAFNNMNPHTKEIYNLLVESLIFQILSHEDHPSISLQNGLNVMAPEMVKIFKMFRLMHKFQLEVPKYWMRYSEKFLTEVLESSLKLICCSKTSNASSQTSLEALHLFALFDYKATWFSKWMHGVCSRAPLLKLLETYQYLVENSVRYVLNFIETKQNQKTLTQCHRHTFLSDSSRSLYYSSDQLQYAVMVHSMSVLGCLLLFKAGRQLFPVHMLDMLISVNVTQLLLFMCNFIVTPIFPSDISHCELVDPAQLATNIFRNLASKEDACAACLCKNAVTERLISPISQWLIYYKANNQPQDINEVTVVQTANILCEMTLTSCGRKHLLYGEDQDLTIKSRTAVAHQLAQFTEICLMNSGNEKFNWPSQKTVAETLYVCRLLYNTCEGLHILQNYQLHNCIKYAWIEASLEAENSKTPIPEEDDKEKDTLKSNSKSCWQLVLEDSLLSFANTARGVALITKVEVIDKCVANMNERFQKQLQVSKFERFGYGTMVSKLAAAAPGITALNNTGFIKNLLEDTWTTLECGTSDIPPTTPKQWSTDVIDRTSHKKLRNLISLLFCTVPTFELLAGEKLPKKDQYDFREIPTTIAELIDRIVLIDSSAKIHSLFNYDESHIFGLRFLSDLIYSLDICLLLQAQYQFQELLLKAQEQHTSHNSSTIIIDMISLERNYILVQSYLVGGPTERQLPPRTLQQDSDNVYSYPLFSKYPVPDVYTLPITKSTQLKDDPDLLKLLPCQDGPPSMEWLTEMQEVFCNILSAKPQHTQQTVNQQLLERTILVLLESTTTEVSQTISDFCPNLSPQQLHGIKLAIRYGESLGLLSEDVDNAGNLEWLLNQVSALLQAKQQLHCKLKCLRSNFKVFDWFVASIYLVFQGNKEQALKLLTNISRLTISKFLWPVYSLMVVGPIASEISVLYSTTAHYVDFLLQIELPLVAAAFTMSGFSSIQVCQQWLQQCFWNYLDWSDIVHYICTCCVLGADYQIYLCIAILHYLQTEILSHAQQQTLLIFLKEEPIRGFHICHYLNFMKKLEVTYRDLLLSEMCVERTNSKKNDIK</sequence>
<gene>
    <name evidence="4" type="ORF">OCTVUL_1B028953</name>
</gene>